<proteinExistence type="predicted"/>
<reference evidence="2 3" key="1">
    <citation type="submission" date="2023-05" db="EMBL/GenBank/DDBJ databases">
        <title>B98-5 Cell Line De Novo Hybrid Assembly: An Optical Mapping Approach.</title>
        <authorList>
            <person name="Kananen K."/>
            <person name="Auerbach J.A."/>
            <person name="Kautto E."/>
            <person name="Blachly J.S."/>
        </authorList>
    </citation>
    <scope>NUCLEOTIDE SEQUENCE [LARGE SCALE GENOMIC DNA]</scope>
    <source>
        <strain evidence="2">B95-8</strain>
        <tissue evidence="2">Cell line</tissue>
    </source>
</reference>
<accession>A0ABQ9UMP4</accession>
<feature type="compositionally biased region" description="Basic and acidic residues" evidence="1">
    <location>
        <begin position="23"/>
        <end position="33"/>
    </location>
</feature>
<keyword evidence="3" id="KW-1185">Reference proteome</keyword>
<comment type="caution">
    <text evidence="2">The sequence shown here is derived from an EMBL/GenBank/DDBJ whole genome shotgun (WGS) entry which is preliminary data.</text>
</comment>
<dbReference type="EMBL" id="JASSZA010000011">
    <property type="protein sequence ID" value="KAK2098343.1"/>
    <property type="molecule type" value="Genomic_DNA"/>
</dbReference>
<sequence>MASGPQSNSVERSHSPGVGIGDQKGKGGERTENESPNTWARFLLQKGDTEAQSRGPQLENGGARCSVQIGLTVKPIEIGVLLKWGATQTKKTGDGKMKVLAIEASVSLGRRLPNAWDLELAEYGLHGTQGGDVCTAESKALHAEDALGMYISQFRLERETLALFHLCPVEEEQ</sequence>
<feature type="compositionally biased region" description="Polar residues" evidence="1">
    <location>
        <begin position="1"/>
        <end position="10"/>
    </location>
</feature>
<protein>
    <submittedName>
        <fullName evidence="2">Uncharacterized protein</fullName>
    </submittedName>
</protein>
<feature type="region of interest" description="Disordered" evidence="1">
    <location>
        <begin position="1"/>
        <end position="38"/>
    </location>
</feature>
<dbReference type="Proteomes" id="UP001266305">
    <property type="component" value="Unassembled WGS sequence"/>
</dbReference>
<evidence type="ECO:0000313" key="2">
    <source>
        <dbReference type="EMBL" id="KAK2098343.1"/>
    </source>
</evidence>
<name>A0ABQ9UMP4_SAGOE</name>
<evidence type="ECO:0000256" key="1">
    <source>
        <dbReference type="SAM" id="MobiDB-lite"/>
    </source>
</evidence>
<gene>
    <name evidence="2" type="ORF">P7K49_023794</name>
</gene>
<organism evidence="2 3">
    <name type="scientific">Saguinus oedipus</name>
    <name type="common">Cotton-top tamarin</name>
    <name type="synonym">Oedipomidas oedipus</name>
    <dbReference type="NCBI Taxonomy" id="9490"/>
    <lineage>
        <taxon>Eukaryota</taxon>
        <taxon>Metazoa</taxon>
        <taxon>Chordata</taxon>
        <taxon>Craniata</taxon>
        <taxon>Vertebrata</taxon>
        <taxon>Euteleostomi</taxon>
        <taxon>Mammalia</taxon>
        <taxon>Eutheria</taxon>
        <taxon>Euarchontoglires</taxon>
        <taxon>Primates</taxon>
        <taxon>Haplorrhini</taxon>
        <taxon>Platyrrhini</taxon>
        <taxon>Cebidae</taxon>
        <taxon>Callitrichinae</taxon>
        <taxon>Saguinus</taxon>
    </lineage>
</organism>
<evidence type="ECO:0000313" key="3">
    <source>
        <dbReference type="Proteomes" id="UP001266305"/>
    </source>
</evidence>